<proteinExistence type="predicted"/>
<keyword evidence="1" id="KW-1133">Transmembrane helix</keyword>
<keyword evidence="1" id="KW-0472">Membrane</keyword>
<sequence length="237" mass="27329">IRKRRRINQFTKPGKILDIGCGRGLFLDVMRRGGWSTVGTELNEETASYAIKVYDLKILSGDIIQHQLPAESLNAININQVLEHLKNPHEVIEECHRLLRKGGVLIISVPDLRSPQFTIGKENWFLLDLPFHLFHFTEEGLSRLLQKNKFKVKRIKRFSLEYNPFGWLQTLLNISGVRFNLLYDLLKTRELRGKEMESIKLTGIVATLFLLPIYFPIALVLSVLEPLLWKRGGSIEV</sequence>
<accession>A0A383D7H2</accession>
<feature type="non-terminal residue" evidence="2">
    <location>
        <position position="237"/>
    </location>
</feature>
<evidence type="ECO:0008006" key="3">
    <source>
        <dbReference type="Google" id="ProtNLM"/>
    </source>
</evidence>
<name>A0A383D7H2_9ZZZZ</name>
<keyword evidence="1" id="KW-0812">Transmembrane</keyword>
<protein>
    <recommendedName>
        <fullName evidence="3">Methyltransferase type 11 domain-containing protein</fullName>
    </recommendedName>
</protein>
<evidence type="ECO:0000256" key="1">
    <source>
        <dbReference type="SAM" id="Phobius"/>
    </source>
</evidence>
<dbReference type="PANTHER" id="PTHR43861">
    <property type="entry name" value="TRANS-ACONITATE 2-METHYLTRANSFERASE-RELATED"/>
    <property type="match status" value="1"/>
</dbReference>
<dbReference type="SUPFAM" id="SSF53335">
    <property type="entry name" value="S-adenosyl-L-methionine-dependent methyltransferases"/>
    <property type="match status" value="1"/>
</dbReference>
<dbReference type="EMBL" id="UINC01214856">
    <property type="protein sequence ID" value="SVE40274.1"/>
    <property type="molecule type" value="Genomic_DNA"/>
</dbReference>
<dbReference type="CDD" id="cd02440">
    <property type="entry name" value="AdoMet_MTases"/>
    <property type="match status" value="1"/>
</dbReference>
<evidence type="ECO:0000313" key="2">
    <source>
        <dbReference type="EMBL" id="SVE40274.1"/>
    </source>
</evidence>
<feature type="non-terminal residue" evidence="2">
    <location>
        <position position="1"/>
    </location>
</feature>
<dbReference type="Pfam" id="PF13489">
    <property type="entry name" value="Methyltransf_23"/>
    <property type="match status" value="1"/>
</dbReference>
<dbReference type="PANTHER" id="PTHR43861:SF6">
    <property type="entry name" value="METHYLTRANSFERASE TYPE 11"/>
    <property type="match status" value="1"/>
</dbReference>
<gene>
    <name evidence="2" type="ORF">METZ01_LOCUS493128</name>
</gene>
<organism evidence="2">
    <name type="scientific">marine metagenome</name>
    <dbReference type="NCBI Taxonomy" id="408172"/>
    <lineage>
        <taxon>unclassified sequences</taxon>
        <taxon>metagenomes</taxon>
        <taxon>ecological metagenomes</taxon>
    </lineage>
</organism>
<dbReference type="AlphaFoldDB" id="A0A383D7H2"/>
<dbReference type="InterPro" id="IPR029063">
    <property type="entry name" value="SAM-dependent_MTases_sf"/>
</dbReference>
<feature type="transmembrane region" description="Helical" evidence="1">
    <location>
        <begin position="201"/>
        <end position="224"/>
    </location>
</feature>
<dbReference type="Gene3D" id="3.40.50.150">
    <property type="entry name" value="Vaccinia Virus protein VP39"/>
    <property type="match status" value="1"/>
</dbReference>
<reference evidence="2" key="1">
    <citation type="submission" date="2018-05" db="EMBL/GenBank/DDBJ databases">
        <authorList>
            <person name="Lanie J.A."/>
            <person name="Ng W.-L."/>
            <person name="Kazmierczak K.M."/>
            <person name="Andrzejewski T.M."/>
            <person name="Davidsen T.M."/>
            <person name="Wayne K.J."/>
            <person name="Tettelin H."/>
            <person name="Glass J.I."/>
            <person name="Rusch D."/>
            <person name="Podicherti R."/>
            <person name="Tsui H.-C.T."/>
            <person name="Winkler M.E."/>
        </authorList>
    </citation>
    <scope>NUCLEOTIDE SEQUENCE</scope>
</reference>